<comment type="subcellular location">
    <subcellularLocation>
        <location evidence="1 9">Nucleus</location>
    </subcellularLocation>
</comment>
<evidence type="ECO:0000313" key="11">
    <source>
        <dbReference type="Proteomes" id="UP000616769"/>
    </source>
</evidence>
<dbReference type="PANTHER" id="PTHR18847">
    <property type="entry name" value="20 KD NUCLEAR CAP BINDING PROTEIN"/>
    <property type="match status" value="1"/>
</dbReference>
<dbReference type="PROSITE" id="PS50102">
    <property type="entry name" value="RRM"/>
    <property type="match status" value="1"/>
</dbReference>
<proteinExistence type="inferred from homology"/>
<dbReference type="FunFam" id="3.30.70.330:FF:000128">
    <property type="entry name" value="Nuclear cap-binding protein subunit 2"/>
    <property type="match status" value="1"/>
</dbReference>
<dbReference type="Pfam" id="PF00076">
    <property type="entry name" value="RRM_1"/>
    <property type="match status" value="1"/>
</dbReference>
<evidence type="ECO:0000256" key="7">
    <source>
        <dbReference type="ARBA" id="ARBA00023242"/>
    </source>
</evidence>
<accession>A0A132AAP0</accession>
<evidence type="ECO:0000256" key="4">
    <source>
        <dbReference type="ARBA" id="ARBA00022884"/>
    </source>
</evidence>
<organism evidence="10 11">
    <name type="scientific">Sarcoptes scabiei</name>
    <name type="common">Itch mite</name>
    <name type="synonym">Acarus scabiei</name>
    <dbReference type="NCBI Taxonomy" id="52283"/>
    <lineage>
        <taxon>Eukaryota</taxon>
        <taxon>Metazoa</taxon>
        <taxon>Ecdysozoa</taxon>
        <taxon>Arthropoda</taxon>
        <taxon>Chelicerata</taxon>
        <taxon>Arachnida</taxon>
        <taxon>Acari</taxon>
        <taxon>Acariformes</taxon>
        <taxon>Sarcoptiformes</taxon>
        <taxon>Astigmata</taxon>
        <taxon>Psoroptidia</taxon>
        <taxon>Sarcoptoidea</taxon>
        <taxon>Sarcoptidae</taxon>
        <taxon>Sarcoptinae</taxon>
        <taxon>Sarcoptes</taxon>
    </lineage>
</organism>
<evidence type="ECO:0000256" key="5">
    <source>
        <dbReference type="ARBA" id="ARBA00023158"/>
    </source>
</evidence>
<dbReference type="GO" id="GO:0005634">
    <property type="term" value="C:nucleus"/>
    <property type="evidence" value="ECO:0007669"/>
    <property type="project" value="UniProtKB-SubCell"/>
</dbReference>
<name>A0A132AAP0_SARSC</name>
<keyword evidence="7 9" id="KW-0539">Nucleus</keyword>
<evidence type="ECO:0000313" key="10">
    <source>
        <dbReference type="EMBL" id="KPM08061.1"/>
    </source>
</evidence>
<comment type="similarity">
    <text evidence="2 9">Belongs to the RRM NCBP2 family.</text>
</comment>
<dbReference type="InterPro" id="IPR027157">
    <property type="entry name" value="NCBP2"/>
</dbReference>
<dbReference type="EMBL" id="JXLN01012159">
    <property type="protein sequence ID" value="KPM08061.1"/>
    <property type="molecule type" value="Genomic_DNA"/>
</dbReference>
<dbReference type="GO" id="GO:0005846">
    <property type="term" value="C:nuclear cap binding complex"/>
    <property type="evidence" value="ECO:0007669"/>
    <property type="project" value="InterPro"/>
</dbReference>
<evidence type="ECO:0000256" key="8">
    <source>
        <dbReference type="PROSITE-ProRule" id="PRU00176"/>
    </source>
</evidence>
<evidence type="ECO:0000256" key="2">
    <source>
        <dbReference type="ARBA" id="ARBA00010725"/>
    </source>
</evidence>
<dbReference type="PANTHER" id="PTHR18847:SF0">
    <property type="entry name" value="NUCLEAR CAP-BINDING PROTEIN SUBUNIT 2"/>
    <property type="match status" value="1"/>
</dbReference>
<comment type="function">
    <text evidence="9">Component of the cap-binding complex (CBC), which binds co-transcriptionally to the 5' cap of pre-mRNAs and is involved in various processes such as pre-mRNA splicing and RNA-mediated gene silencing (RNAi). The CBC complex is involved in miRNA-mediated RNA interference and is required for primary microRNAs (miRNAs) processing. Also involved in innate immunity via the short interfering RNAs (siRNAs) processing machinery by restricting the viral RNA production. In the CBC complex, Cbp20 recognizes and binds capped RNAs (m7GpppG-capped RNA) but requires Cbp80 to stabilize the movement of its N-terminal loop and lock the CBC into a high affinity cap-binding state with the cap structure.</text>
</comment>
<dbReference type="InterPro" id="IPR034148">
    <property type="entry name" value="NCBP2_RRM"/>
</dbReference>
<protein>
    <recommendedName>
        <fullName evidence="9">Nuclear cap-binding protein subunit 2</fullName>
    </recommendedName>
    <alternativeName>
        <fullName evidence="9">20 kDa nuclear cap-binding protein</fullName>
    </alternativeName>
</protein>
<dbReference type="InterPro" id="IPR012677">
    <property type="entry name" value="Nucleotide-bd_a/b_plait_sf"/>
</dbReference>
<dbReference type="SUPFAM" id="SSF54928">
    <property type="entry name" value="RNA-binding domain, RBD"/>
    <property type="match status" value="1"/>
</dbReference>
<reference evidence="10 11" key="1">
    <citation type="journal article" date="2015" name="Parasit. Vectors">
        <title>Draft genome of the scabies mite.</title>
        <authorList>
            <person name="Rider S.D.Jr."/>
            <person name="Morgan M.S."/>
            <person name="Arlian L.G."/>
        </authorList>
    </citation>
    <scope>NUCLEOTIDE SEQUENCE [LARGE SCALE GENOMIC DNA]</scope>
    <source>
        <strain evidence="10">Arlian Lab</strain>
    </source>
</reference>
<dbReference type="Gene3D" id="3.30.70.330">
    <property type="match status" value="1"/>
</dbReference>
<comment type="caution">
    <text evidence="10">The sequence shown here is derived from an EMBL/GenBank/DDBJ whole genome shotgun (WGS) entry which is preliminary data.</text>
</comment>
<dbReference type="CDD" id="cd12240">
    <property type="entry name" value="RRM_NCBP2"/>
    <property type="match status" value="1"/>
</dbReference>
<dbReference type="OrthoDB" id="201398at2759"/>
<dbReference type="GO" id="GO:0000339">
    <property type="term" value="F:RNA cap binding"/>
    <property type="evidence" value="ECO:0007669"/>
    <property type="project" value="InterPro"/>
</dbReference>
<keyword evidence="6 9" id="KW-0508">mRNA splicing</keyword>
<evidence type="ECO:0000256" key="3">
    <source>
        <dbReference type="ARBA" id="ARBA00022664"/>
    </source>
</evidence>
<comment type="subunit">
    <text evidence="9">Component of the nuclear cap-binding complex (CBC), a heterodimer composed of Cbp80 and Cbp20 that interacts with m7GpppG-capped RNA.</text>
</comment>
<dbReference type="Proteomes" id="UP000616769">
    <property type="component" value="Unassembled WGS sequence"/>
</dbReference>
<keyword evidence="5" id="KW-0943">RNA-mediated gene silencing</keyword>
<dbReference type="InterPro" id="IPR000504">
    <property type="entry name" value="RRM_dom"/>
</dbReference>
<keyword evidence="4 8" id="KW-0694">RNA-binding</keyword>
<dbReference type="SMART" id="SM00360">
    <property type="entry name" value="RRM"/>
    <property type="match status" value="1"/>
</dbReference>
<sequence>MSITLQKKRDINLGSYRDTRFQGSKDEQEEKLRHSTTLYVGNLSFYTTEEQIYELFGRCGDIKRVIIGLDKFKKTPCGFCFVEYHDREDAVQAMQWINGTRLDNRIIRCDWDAGFVEGRQYGRGKSGGQIRDEYRETFDPDRGGFGKIMSKLLLLSKLIETYFFSYSNL</sequence>
<dbReference type="GO" id="GO:0031053">
    <property type="term" value="P:primary miRNA processing"/>
    <property type="evidence" value="ECO:0007669"/>
    <property type="project" value="UniProtKB-ARBA"/>
</dbReference>
<dbReference type="GO" id="GO:0045292">
    <property type="term" value="P:mRNA cis splicing, via spliceosome"/>
    <property type="evidence" value="ECO:0007669"/>
    <property type="project" value="InterPro"/>
</dbReference>
<dbReference type="InterPro" id="IPR035979">
    <property type="entry name" value="RBD_domain_sf"/>
</dbReference>
<evidence type="ECO:0000256" key="1">
    <source>
        <dbReference type="ARBA" id="ARBA00004123"/>
    </source>
</evidence>
<gene>
    <name evidence="10" type="ORF">QR98_0065740</name>
</gene>
<evidence type="ECO:0000256" key="6">
    <source>
        <dbReference type="ARBA" id="ARBA00023187"/>
    </source>
</evidence>
<dbReference type="VEuPathDB" id="VectorBase:SSCA001424"/>
<keyword evidence="3 9" id="KW-0507">mRNA processing</keyword>
<dbReference type="AlphaFoldDB" id="A0A132AAP0"/>
<evidence type="ECO:0000256" key="9">
    <source>
        <dbReference type="RuleBase" id="RU364036"/>
    </source>
</evidence>